<keyword evidence="9" id="KW-0378">Hydrolase</keyword>
<feature type="domain" description="Peptidase M14" evidence="16">
    <location>
        <begin position="113"/>
        <end position="408"/>
    </location>
</feature>
<evidence type="ECO:0000256" key="9">
    <source>
        <dbReference type="ARBA" id="ARBA00022801"/>
    </source>
</evidence>
<dbReference type="Pfam" id="PF00246">
    <property type="entry name" value="Peptidase_M14"/>
    <property type="match status" value="1"/>
</dbReference>
<dbReference type="FunFam" id="3.40.630.10:FF:000040">
    <property type="entry name" value="zinc carboxypeptidase"/>
    <property type="match status" value="1"/>
</dbReference>
<evidence type="ECO:0000256" key="14">
    <source>
        <dbReference type="PROSITE-ProRule" id="PRU01379"/>
    </source>
</evidence>
<evidence type="ECO:0000256" key="10">
    <source>
        <dbReference type="ARBA" id="ARBA00022833"/>
    </source>
</evidence>
<evidence type="ECO:0000256" key="7">
    <source>
        <dbReference type="ARBA" id="ARBA00022723"/>
    </source>
</evidence>
<accession>A0A836JC46</accession>
<keyword evidence="8 15" id="KW-0732">Signal</keyword>
<dbReference type="PROSITE" id="PS00132">
    <property type="entry name" value="CARBOXYPEPT_ZN_1"/>
    <property type="match status" value="1"/>
</dbReference>
<keyword evidence="5 17" id="KW-0121">Carboxypeptidase</keyword>
<keyword evidence="11" id="KW-0482">Metalloprotease</keyword>
<evidence type="ECO:0000256" key="2">
    <source>
        <dbReference type="ARBA" id="ARBA00004613"/>
    </source>
</evidence>
<dbReference type="GO" id="GO:0006508">
    <property type="term" value="P:proteolysis"/>
    <property type="evidence" value="ECO:0007669"/>
    <property type="project" value="UniProtKB-KW"/>
</dbReference>
<keyword evidence="10" id="KW-0862">Zinc</keyword>
<dbReference type="CDD" id="cd03860">
    <property type="entry name" value="M14_CP_A-B_like"/>
    <property type="match status" value="1"/>
</dbReference>
<protein>
    <submittedName>
        <fullName evidence="17">CBPA1 carboxypeptidase</fullName>
    </submittedName>
</protein>
<evidence type="ECO:0000256" key="4">
    <source>
        <dbReference type="ARBA" id="ARBA00022525"/>
    </source>
</evidence>
<dbReference type="SUPFAM" id="SSF53187">
    <property type="entry name" value="Zn-dependent exopeptidases"/>
    <property type="match status" value="1"/>
</dbReference>
<evidence type="ECO:0000256" key="3">
    <source>
        <dbReference type="ARBA" id="ARBA00005988"/>
    </source>
</evidence>
<dbReference type="PANTHER" id="PTHR11705:SF153">
    <property type="entry name" value="ZINC CARBOXYPEPTIDASE A 1-LIKE PROTEIN"/>
    <property type="match status" value="1"/>
</dbReference>
<organism evidence="17 18">
    <name type="scientific">Acromyrmex insinuator</name>
    <dbReference type="NCBI Taxonomy" id="230686"/>
    <lineage>
        <taxon>Eukaryota</taxon>
        <taxon>Metazoa</taxon>
        <taxon>Ecdysozoa</taxon>
        <taxon>Arthropoda</taxon>
        <taxon>Hexapoda</taxon>
        <taxon>Insecta</taxon>
        <taxon>Pterygota</taxon>
        <taxon>Neoptera</taxon>
        <taxon>Endopterygota</taxon>
        <taxon>Hymenoptera</taxon>
        <taxon>Apocrita</taxon>
        <taxon>Aculeata</taxon>
        <taxon>Formicoidea</taxon>
        <taxon>Formicidae</taxon>
        <taxon>Myrmicinae</taxon>
        <taxon>Acromyrmex</taxon>
    </lineage>
</organism>
<evidence type="ECO:0000256" key="6">
    <source>
        <dbReference type="ARBA" id="ARBA00022670"/>
    </source>
</evidence>
<dbReference type="GO" id="GO:0008270">
    <property type="term" value="F:zinc ion binding"/>
    <property type="evidence" value="ECO:0007669"/>
    <property type="project" value="InterPro"/>
</dbReference>
<dbReference type="InterPro" id="IPR057246">
    <property type="entry name" value="CARBOXYPEPT_ZN_1"/>
</dbReference>
<dbReference type="AlphaFoldDB" id="A0A836JC46"/>
<keyword evidence="4" id="KW-0964">Secreted</keyword>
<dbReference type="InterPro" id="IPR003146">
    <property type="entry name" value="M14A_act_pep"/>
</dbReference>
<comment type="subcellular location">
    <subcellularLocation>
        <location evidence="2">Secreted</location>
    </subcellularLocation>
</comment>
<comment type="cofactor">
    <cofactor evidence="1">
        <name>Zn(2+)</name>
        <dbReference type="ChEBI" id="CHEBI:29105"/>
    </cofactor>
</comment>
<dbReference type="Gene3D" id="3.30.70.340">
    <property type="entry name" value="Metallocarboxypeptidase-like"/>
    <property type="match status" value="1"/>
</dbReference>
<keyword evidence="18" id="KW-1185">Reference proteome</keyword>
<dbReference type="PROSITE" id="PS52035">
    <property type="entry name" value="PEPTIDASE_M14"/>
    <property type="match status" value="1"/>
</dbReference>
<comment type="similarity">
    <text evidence="3 14">Belongs to the peptidase M14 family.</text>
</comment>
<evidence type="ECO:0000256" key="12">
    <source>
        <dbReference type="ARBA" id="ARBA00023157"/>
    </source>
</evidence>
<keyword evidence="7" id="KW-0479">Metal-binding</keyword>
<dbReference type="Proteomes" id="UP000667349">
    <property type="component" value="Unassembled WGS sequence"/>
</dbReference>
<keyword evidence="6" id="KW-0645">Protease</keyword>
<evidence type="ECO:0000256" key="1">
    <source>
        <dbReference type="ARBA" id="ARBA00001947"/>
    </source>
</evidence>
<dbReference type="PANTHER" id="PTHR11705">
    <property type="entry name" value="PROTEASE FAMILY M14 CARBOXYPEPTIDASE A,B"/>
    <property type="match status" value="1"/>
</dbReference>
<evidence type="ECO:0000256" key="11">
    <source>
        <dbReference type="ARBA" id="ARBA00023049"/>
    </source>
</evidence>
<keyword evidence="12" id="KW-1015">Disulfide bond</keyword>
<dbReference type="Gene3D" id="3.40.630.10">
    <property type="entry name" value="Zn peptidases"/>
    <property type="match status" value="1"/>
</dbReference>
<dbReference type="GO" id="GO:0004181">
    <property type="term" value="F:metallocarboxypeptidase activity"/>
    <property type="evidence" value="ECO:0007669"/>
    <property type="project" value="InterPro"/>
</dbReference>
<dbReference type="SUPFAM" id="SSF54897">
    <property type="entry name" value="Protease propeptides/inhibitors"/>
    <property type="match status" value="1"/>
</dbReference>
<evidence type="ECO:0000256" key="13">
    <source>
        <dbReference type="ARBA" id="ARBA00057299"/>
    </source>
</evidence>
<dbReference type="SMART" id="SM00631">
    <property type="entry name" value="Zn_pept"/>
    <property type="match status" value="1"/>
</dbReference>
<feature type="chain" id="PRO_5032922956" evidence="15">
    <location>
        <begin position="18"/>
        <end position="416"/>
    </location>
</feature>
<dbReference type="Pfam" id="PF02244">
    <property type="entry name" value="Propep_M14"/>
    <property type="match status" value="1"/>
</dbReference>
<evidence type="ECO:0000256" key="15">
    <source>
        <dbReference type="SAM" id="SignalP"/>
    </source>
</evidence>
<name>A0A836JC46_9HYME</name>
<dbReference type="InterPro" id="IPR036990">
    <property type="entry name" value="M14A-like_propep"/>
</dbReference>
<evidence type="ECO:0000256" key="8">
    <source>
        <dbReference type="ARBA" id="ARBA00022729"/>
    </source>
</evidence>
<feature type="signal peptide" evidence="15">
    <location>
        <begin position="1"/>
        <end position="17"/>
    </location>
</feature>
<reference evidence="17" key="1">
    <citation type="submission" date="2020-02" db="EMBL/GenBank/DDBJ databases">
        <title>Relaxed selection underlies rapid genomic changes in the transitions from sociality to social parasitism in ants.</title>
        <authorList>
            <person name="Bi X."/>
        </authorList>
    </citation>
    <scope>NUCLEOTIDE SEQUENCE</scope>
    <source>
        <strain evidence="17">BGI-DK2013a</strain>
        <tissue evidence="17">Whole body</tissue>
    </source>
</reference>
<proteinExistence type="inferred from homology"/>
<evidence type="ECO:0000313" key="18">
    <source>
        <dbReference type="Proteomes" id="UP000667349"/>
    </source>
</evidence>
<dbReference type="InterPro" id="IPR000834">
    <property type="entry name" value="Peptidase_M14"/>
</dbReference>
<comment type="caution">
    <text evidence="17">The sequence shown here is derived from an EMBL/GenBank/DDBJ whole genome shotgun (WGS) entry which is preliminary data.</text>
</comment>
<dbReference type="PRINTS" id="PR00765">
    <property type="entry name" value="CRBOXYPTASEA"/>
</dbReference>
<sequence>MWRIIVLWTVIMGLSTSDMVSYEDYKVFSVYPSTDRHLKLLQLSMKQYGSWFWKEPSKLDGEVQVMIPPNQLQTFYEIMHITKSPFKLQIKNVQKLINHTIPENQSQGFDFQSYHTLEEIYEYLEELAKKYPNKVQVVVGGKTYEGRQIKGVKIINHENNPGIFIEGGIHAKEWISPATAMYILHQLLTSTNVKVKFVADHYNWFIFPIFNPDGYAFTFNKTHGDRLWRKSRKPFSPNCIGANLNRNWDFQWNTSGINNNACSDIYPGNRAFSEIETKTMSEYIKSVKNQLYAYIAFHSYGQLLMTPYGYTNAHIFNYDHLHKISSIGIKALQQKYNTVYKTGCIGEFFTNLPSGLSVDYMAGVLKKSVVYLYNLRDKNEYGFLLPPEQIIPTGEETLDSLVAMFIELYLNNIQDN</sequence>
<dbReference type="GO" id="GO:0005615">
    <property type="term" value="C:extracellular space"/>
    <property type="evidence" value="ECO:0007669"/>
    <property type="project" value="TreeGrafter"/>
</dbReference>
<comment type="function">
    <text evidence="13">Involved in the digestion of the blood meal.</text>
</comment>
<evidence type="ECO:0000256" key="5">
    <source>
        <dbReference type="ARBA" id="ARBA00022645"/>
    </source>
</evidence>
<dbReference type="EMBL" id="JAANHZ010000782">
    <property type="protein sequence ID" value="KAG5307098.1"/>
    <property type="molecule type" value="Genomic_DNA"/>
</dbReference>
<feature type="non-terminal residue" evidence="17">
    <location>
        <position position="416"/>
    </location>
</feature>
<comment type="caution">
    <text evidence="14">Lacks conserved residue(s) required for the propagation of feature annotation.</text>
</comment>
<evidence type="ECO:0000259" key="16">
    <source>
        <dbReference type="PROSITE" id="PS52035"/>
    </source>
</evidence>
<feature type="non-terminal residue" evidence="17">
    <location>
        <position position="1"/>
    </location>
</feature>
<evidence type="ECO:0000313" key="17">
    <source>
        <dbReference type="EMBL" id="KAG5307098.1"/>
    </source>
</evidence>
<gene>
    <name evidence="17" type="ORF">G6Z75_0012706</name>
</gene>